<dbReference type="EMBL" id="MU267657">
    <property type="protein sequence ID" value="KAH7912164.1"/>
    <property type="molecule type" value="Genomic_DNA"/>
</dbReference>
<name>A0ACB8AFQ1_9AGAM</name>
<sequence>MLPLSSRTIAQHRSVNSLNASISLPVIPEPDATRASYKRSISPLQDINRRTPDPHRSTSTVMLAIEEGLPIEPPSLSAVPNSRPSDPHAWLSPRYRPPNCSVKGLAPSILSRICNADSSGSMVLDQDGTDQGDRDVDNVDPSDNLLTPASTQPSNEDDLEVGEHLALASLKVRQILAEIFPNHPHGLYRLPIGQQCGDSFVTARSSIPLNIHQNTEDNNPIKVLECNGHTFTVTDLLGSGSFATVWSAYTEGGDQVVIKMMNKRKMLDDRFAFYDLNFTIENAYQLDDDLASAVSDEFEVLKRVTDADCPFLTPLLCSSSDNENFYFVLVLHFHFGCVILADTVHFSGDIRKI</sequence>
<evidence type="ECO:0000313" key="1">
    <source>
        <dbReference type="EMBL" id="KAH7912164.1"/>
    </source>
</evidence>
<reference evidence="1" key="1">
    <citation type="journal article" date="2021" name="New Phytol.">
        <title>Evolutionary innovations through gain and loss of genes in the ectomycorrhizal Boletales.</title>
        <authorList>
            <person name="Wu G."/>
            <person name="Miyauchi S."/>
            <person name="Morin E."/>
            <person name="Kuo A."/>
            <person name="Drula E."/>
            <person name="Varga T."/>
            <person name="Kohler A."/>
            <person name="Feng B."/>
            <person name="Cao Y."/>
            <person name="Lipzen A."/>
            <person name="Daum C."/>
            <person name="Hundley H."/>
            <person name="Pangilinan J."/>
            <person name="Johnson J."/>
            <person name="Barry K."/>
            <person name="LaButti K."/>
            <person name="Ng V."/>
            <person name="Ahrendt S."/>
            <person name="Min B."/>
            <person name="Choi I.G."/>
            <person name="Park H."/>
            <person name="Plett J.M."/>
            <person name="Magnuson J."/>
            <person name="Spatafora J.W."/>
            <person name="Nagy L.G."/>
            <person name="Henrissat B."/>
            <person name="Grigoriev I.V."/>
            <person name="Yang Z.L."/>
            <person name="Xu J."/>
            <person name="Martin F.M."/>
        </authorList>
    </citation>
    <scope>NUCLEOTIDE SEQUENCE</scope>
    <source>
        <strain evidence="1">ATCC 28755</strain>
    </source>
</reference>
<gene>
    <name evidence="1" type="ORF">BJ138DRAFT_1178994</name>
</gene>
<evidence type="ECO:0000313" key="2">
    <source>
        <dbReference type="Proteomes" id="UP000790377"/>
    </source>
</evidence>
<accession>A0ACB8AFQ1</accession>
<dbReference type="Proteomes" id="UP000790377">
    <property type="component" value="Unassembled WGS sequence"/>
</dbReference>
<protein>
    <submittedName>
        <fullName evidence="1">Uncharacterized protein</fullName>
    </submittedName>
</protein>
<organism evidence="1 2">
    <name type="scientific">Hygrophoropsis aurantiaca</name>
    <dbReference type="NCBI Taxonomy" id="72124"/>
    <lineage>
        <taxon>Eukaryota</taxon>
        <taxon>Fungi</taxon>
        <taxon>Dikarya</taxon>
        <taxon>Basidiomycota</taxon>
        <taxon>Agaricomycotina</taxon>
        <taxon>Agaricomycetes</taxon>
        <taxon>Agaricomycetidae</taxon>
        <taxon>Boletales</taxon>
        <taxon>Coniophorineae</taxon>
        <taxon>Hygrophoropsidaceae</taxon>
        <taxon>Hygrophoropsis</taxon>
    </lineage>
</organism>
<keyword evidence="2" id="KW-1185">Reference proteome</keyword>
<comment type="caution">
    <text evidence="1">The sequence shown here is derived from an EMBL/GenBank/DDBJ whole genome shotgun (WGS) entry which is preliminary data.</text>
</comment>
<proteinExistence type="predicted"/>